<reference evidence="1" key="1">
    <citation type="submission" date="2022-02" db="EMBL/GenBank/DDBJ databases">
        <title>Plant Genome Project.</title>
        <authorList>
            <person name="Zhang R.-G."/>
        </authorList>
    </citation>
    <scope>NUCLEOTIDE SEQUENCE</scope>
    <source>
        <strain evidence="1">AT1</strain>
    </source>
</reference>
<dbReference type="EMBL" id="CM046393">
    <property type="protein sequence ID" value="KAI8552583.1"/>
    <property type="molecule type" value="Genomic_DNA"/>
</dbReference>
<keyword evidence="2" id="KW-1185">Reference proteome</keyword>
<dbReference type="Proteomes" id="UP001062846">
    <property type="component" value="Chromosome 6"/>
</dbReference>
<organism evidence="1 2">
    <name type="scientific">Rhododendron molle</name>
    <name type="common">Chinese azalea</name>
    <name type="synonym">Azalea mollis</name>
    <dbReference type="NCBI Taxonomy" id="49168"/>
    <lineage>
        <taxon>Eukaryota</taxon>
        <taxon>Viridiplantae</taxon>
        <taxon>Streptophyta</taxon>
        <taxon>Embryophyta</taxon>
        <taxon>Tracheophyta</taxon>
        <taxon>Spermatophyta</taxon>
        <taxon>Magnoliopsida</taxon>
        <taxon>eudicotyledons</taxon>
        <taxon>Gunneridae</taxon>
        <taxon>Pentapetalae</taxon>
        <taxon>asterids</taxon>
        <taxon>Ericales</taxon>
        <taxon>Ericaceae</taxon>
        <taxon>Ericoideae</taxon>
        <taxon>Rhodoreae</taxon>
        <taxon>Rhododendron</taxon>
    </lineage>
</organism>
<proteinExistence type="predicted"/>
<evidence type="ECO:0000313" key="2">
    <source>
        <dbReference type="Proteomes" id="UP001062846"/>
    </source>
</evidence>
<comment type="caution">
    <text evidence="1">The sequence shown here is derived from an EMBL/GenBank/DDBJ whole genome shotgun (WGS) entry which is preliminary data.</text>
</comment>
<protein>
    <submittedName>
        <fullName evidence="1">Uncharacterized protein</fullName>
    </submittedName>
</protein>
<sequence length="436" mass="49853">MILGFGVDCACVDAKCCAPYRLVTVEFAGGHIPIVFLERIRDEFTKTYGSGKAATAAANSLNMGFGPKLKEKMQWCGDHPEEISKLANTTVKGVMMENIEKVRKSRGLWKWTVEKWPIVLRKFVILLGLDRGVKIELLDDKTENLRSQFACHYARKGKLIELALLLIVAREKILVPINLYVEVGGGSSRRTTILHWLQFQILILTHEEKVMGDCKNGKLTKIRRKKMVMRSASLLLEVFERAGHAVEEIIQYLSRSPCALRYDYRGRTGPVSIPEKGPGEKHAVFWLKEAGFEFKNGDFDFSTMDWFDITLTDSLRTMNRTLPRMLHRNSILTIKLWKNNTTGMLWPWQFSETNSSPGLPLPQQKIPSLPLWDVSPWSSAQTFPFHQTLGLTSTDKSHYTNHMKQTEPIVQNVPQWLSKVRLARFARFLRRGMKTA</sequence>
<evidence type="ECO:0000313" key="1">
    <source>
        <dbReference type="EMBL" id="KAI8552583.1"/>
    </source>
</evidence>
<accession>A0ACC0NJ17</accession>
<gene>
    <name evidence="1" type="ORF">RHMOL_Rhmol06G0278100</name>
</gene>
<name>A0ACC0NJ17_RHOML</name>